<dbReference type="RefSeq" id="WP_346751936.1">
    <property type="nucleotide sequence ID" value="NZ_JAUJEA010000003.1"/>
</dbReference>
<dbReference type="PANTHER" id="PTHR43305:SF1">
    <property type="entry name" value="FAMILY N-ACETYLTRANSFERASE, PUTATIVE (AFU_ORTHOLOGUE AFUA_2G01380)-RELATED"/>
    <property type="match status" value="1"/>
</dbReference>
<dbReference type="InterPro" id="IPR052777">
    <property type="entry name" value="Acetyltransferase_Enz"/>
</dbReference>
<dbReference type="CDD" id="cd04301">
    <property type="entry name" value="NAT_SF"/>
    <property type="match status" value="1"/>
</dbReference>
<dbReference type="Proteomes" id="UP001172082">
    <property type="component" value="Unassembled WGS sequence"/>
</dbReference>
<dbReference type="InterPro" id="IPR016181">
    <property type="entry name" value="Acyl_CoA_acyltransferase"/>
</dbReference>
<dbReference type="InterPro" id="IPR000182">
    <property type="entry name" value="GNAT_dom"/>
</dbReference>
<comment type="caution">
    <text evidence="2">The sequence shown here is derived from an EMBL/GenBank/DDBJ whole genome shotgun (WGS) entry which is preliminary data.</text>
</comment>
<evidence type="ECO:0000259" key="1">
    <source>
        <dbReference type="PROSITE" id="PS51186"/>
    </source>
</evidence>
<evidence type="ECO:0000313" key="3">
    <source>
        <dbReference type="Proteomes" id="UP001172082"/>
    </source>
</evidence>
<dbReference type="Pfam" id="PF00583">
    <property type="entry name" value="Acetyltransf_1"/>
    <property type="match status" value="1"/>
</dbReference>
<dbReference type="PANTHER" id="PTHR43305">
    <property type="entry name" value="FAMILY N-ACETYLTRANSFERASE, PUTATIVE (AFU_ORTHOLOGUE AFUA_2G01380)-RELATED"/>
    <property type="match status" value="1"/>
</dbReference>
<dbReference type="PROSITE" id="PS51186">
    <property type="entry name" value="GNAT"/>
    <property type="match status" value="1"/>
</dbReference>
<organism evidence="2 3">
    <name type="scientific">Splendidivirga corallicola</name>
    <dbReference type="NCBI Taxonomy" id="3051826"/>
    <lineage>
        <taxon>Bacteria</taxon>
        <taxon>Pseudomonadati</taxon>
        <taxon>Bacteroidota</taxon>
        <taxon>Cytophagia</taxon>
        <taxon>Cytophagales</taxon>
        <taxon>Splendidivirgaceae</taxon>
        <taxon>Splendidivirga</taxon>
    </lineage>
</organism>
<accession>A0ABT8KME7</accession>
<dbReference type="SUPFAM" id="SSF55729">
    <property type="entry name" value="Acyl-CoA N-acyltransferases (Nat)"/>
    <property type="match status" value="1"/>
</dbReference>
<reference evidence="2" key="1">
    <citation type="submission" date="2023-06" db="EMBL/GenBank/DDBJ databases">
        <title>Genomic of Parafulvivirga corallium.</title>
        <authorList>
            <person name="Wang G."/>
        </authorList>
    </citation>
    <scope>NUCLEOTIDE SEQUENCE</scope>
    <source>
        <strain evidence="2">BMA10</strain>
    </source>
</reference>
<evidence type="ECO:0000313" key="2">
    <source>
        <dbReference type="EMBL" id="MDN5201912.1"/>
    </source>
</evidence>
<name>A0ABT8KME7_9BACT</name>
<proteinExistence type="predicted"/>
<dbReference type="EMBL" id="JAUJEA010000003">
    <property type="protein sequence ID" value="MDN5201912.1"/>
    <property type="molecule type" value="Genomic_DNA"/>
</dbReference>
<sequence length="158" mass="18250">MEFLVAKTEEDFNIGKALFLEYANELGIDLHFQNFEEELDSITKQYTSPSGALLLLKEKNKAIGCVGIRKLEGNIGELKRMFIKKEYRNKGFGKPLLKKGIEMAKVLNYHKIRLDTLPTMEKALKIYTAIGFKEIKPYRYNPIVGTKFLELEIKNWGK</sequence>
<dbReference type="Gene3D" id="3.40.630.30">
    <property type="match status" value="1"/>
</dbReference>
<keyword evidence="3" id="KW-1185">Reference proteome</keyword>
<protein>
    <submittedName>
        <fullName evidence="2">GNAT family N-acetyltransferase</fullName>
    </submittedName>
</protein>
<feature type="domain" description="N-acetyltransferase" evidence="1">
    <location>
        <begin position="1"/>
        <end position="150"/>
    </location>
</feature>
<gene>
    <name evidence="2" type="ORF">QQ008_11075</name>
</gene>